<dbReference type="NCBIfam" id="NF041002">
    <property type="entry name" value="pilin_ComGF"/>
    <property type="match status" value="1"/>
</dbReference>
<comment type="caution">
    <text evidence="2">The sequence shown here is derived from an EMBL/GenBank/DDBJ whole genome shotgun (WGS) entry which is preliminary data.</text>
</comment>
<evidence type="ECO:0000256" key="1">
    <source>
        <dbReference type="SAM" id="Phobius"/>
    </source>
</evidence>
<dbReference type="EMBL" id="WMZA01000002">
    <property type="protein sequence ID" value="MTR62759.1"/>
    <property type="molecule type" value="Genomic_DNA"/>
</dbReference>
<dbReference type="Proteomes" id="UP000462658">
    <property type="component" value="Unassembled WGS sequence"/>
</dbReference>
<dbReference type="InterPro" id="IPR016977">
    <property type="entry name" value="ComGF"/>
</dbReference>
<gene>
    <name evidence="2" type="ORF">GMC80_05245</name>
</gene>
<keyword evidence="1" id="KW-0812">Transmembrane</keyword>
<organism evidence="2 3">
    <name type="scientific">Streptococcus parasanguinis</name>
    <dbReference type="NCBI Taxonomy" id="1318"/>
    <lineage>
        <taxon>Bacteria</taxon>
        <taxon>Bacillati</taxon>
        <taxon>Bacillota</taxon>
        <taxon>Bacilli</taxon>
        <taxon>Lactobacillales</taxon>
        <taxon>Streptococcaceae</taxon>
        <taxon>Streptococcus</taxon>
    </lineage>
</organism>
<dbReference type="Pfam" id="PF15980">
    <property type="entry name" value="ComGF"/>
    <property type="match status" value="1"/>
</dbReference>
<keyword evidence="1" id="KW-1133">Transmembrane helix</keyword>
<accession>A0A0F3H2P6</accession>
<proteinExistence type="predicted"/>
<dbReference type="RefSeq" id="WP_003004681.1">
    <property type="nucleotide sequence ID" value="NZ_JACLQX010000001.1"/>
</dbReference>
<dbReference type="AlphaFoldDB" id="A0A0F3H2P6"/>
<feature type="transmembrane region" description="Helical" evidence="1">
    <location>
        <begin position="12"/>
        <end position="32"/>
    </location>
</feature>
<evidence type="ECO:0000313" key="2">
    <source>
        <dbReference type="EMBL" id="MTR62759.1"/>
    </source>
</evidence>
<keyword evidence="1" id="KW-0472">Membrane</keyword>
<protein>
    <submittedName>
        <fullName evidence="2">Competence protein ComGF</fullName>
    </submittedName>
</protein>
<reference evidence="2 3" key="1">
    <citation type="journal article" date="2019" name="Nat. Med.">
        <title>A library of human gut bacterial isolates paired with longitudinal multiomics data enables mechanistic microbiome research.</title>
        <authorList>
            <person name="Poyet M."/>
            <person name="Groussin M."/>
            <person name="Gibbons S.M."/>
            <person name="Avila-Pacheco J."/>
            <person name="Jiang X."/>
            <person name="Kearney S.M."/>
            <person name="Perrotta A.R."/>
            <person name="Berdy B."/>
            <person name="Zhao S."/>
            <person name="Lieberman T.D."/>
            <person name="Swanson P.K."/>
            <person name="Smith M."/>
            <person name="Roesemann S."/>
            <person name="Alexander J.E."/>
            <person name="Rich S.A."/>
            <person name="Livny J."/>
            <person name="Vlamakis H."/>
            <person name="Clish C."/>
            <person name="Bullock K."/>
            <person name="Deik A."/>
            <person name="Scott J."/>
            <person name="Pierce K.A."/>
            <person name="Xavier R.J."/>
            <person name="Alm E.J."/>
        </authorList>
    </citation>
    <scope>NUCLEOTIDE SEQUENCE [LARGE SCALE GENOMIC DNA]</scope>
    <source>
        <strain evidence="2 3">BIOML-A10</strain>
    </source>
</reference>
<evidence type="ECO:0000313" key="3">
    <source>
        <dbReference type="Proteomes" id="UP000462658"/>
    </source>
</evidence>
<sequence length="150" mass="17224">MWNNGKVKAFTLLEALVALLVLSGGVLVFQGLTKLLHAELDYQAHQKQEEWILFQQQLQVELDRSHFEKVADNHIYLVQDQKPIAIGQSKGDDIRKTDDKGRGYQPMISGVHSSQIWQEGESLHLRLNFEDGLEREYVYHVVPAIQNEKS</sequence>
<dbReference type="PIRSF" id="PIRSF031611">
    <property type="entry name" value="Competence_ComGF"/>
    <property type="match status" value="1"/>
</dbReference>
<name>A0A0F3H2P6_STRPA</name>